<keyword evidence="8" id="KW-1185">Reference proteome</keyword>
<dbReference type="OMA" id="GWANGSF"/>
<dbReference type="Pfam" id="PF00135">
    <property type="entry name" value="COesterase"/>
    <property type="match status" value="1"/>
</dbReference>
<dbReference type="Proteomes" id="UP000007266">
    <property type="component" value="Linkage group 8"/>
</dbReference>
<dbReference type="SUPFAM" id="SSF53474">
    <property type="entry name" value="alpha/beta-Hydrolases"/>
    <property type="match status" value="1"/>
</dbReference>
<dbReference type="PANTHER" id="PTHR43142:SF1">
    <property type="entry name" value="CARBOXYLIC ESTER HYDROLASE"/>
    <property type="match status" value="1"/>
</dbReference>
<dbReference type="InterPro" id="IPR029058">
    <property type="entry name" value="AB_hydrolase_fold"/>
</dbReference>
<dbReference type="GO" id="GO:0052689">
    <property type="term" value="F:carboxylic ester hydrolase activity"/>
    <property type="evidence" value="ECO:0007669"/>
    <property type="project" value="UniProtKB-KW"/>
</dbReference>
<proteinExistence type="inferred from homology"/>
<organism evidence="7 8">
    <name type="scientific">Tribolium castaneum</name>
    <name type="common">Red flour beetle</name>
    <dbReference type="NCBI Taxonomy" id="7070"/>
    <lineage>
        <taxon>Eukaryota</taxon>
        <taxon>Metazoa</taxon>
        <taxon>Ecdysozoa</taxon>
        <taxon>Arthropoda</taxon>
        <taxon>Hexapoda</taxon>
        <taxon>Insecta</taxon>
        <taxon>Pterygota</taxon>
        <taxon>Neoptera</taxon>
        <taxon>Endopterygota</taxon>
        <taxon>Coleoptera</taxon>
        <taxon>Polyphaga</taxon>
        <taxon>Cucujiformia</taxon>
        <taxon>Tenebrionidae</taxon>
        <taxon>Tenebrionidae incertae sedis</taxon>
        <taxon>Tribolium</taxon>
    </lineage>
</organism>
<dbReference type="Gene3D" id="3.40.50.1820">
    <property type="entry name" value="alpha/beta hydrolase"/>
    <property type="match status" value="1"/>
</dbReference>
<reference evidence="7 8" key="1">
    <citation type="journal article" date="2008" name="Nature">
        <title>The genome of the model beetle and pest Tribolium castaneum.</title>
        <authorList>
            <consortium name="Tribolium Genome Sequencing Consortium"/>
            <person name="Richards S."/>
            <person name="Gibbs R.A."/>
            <person name="Weinstock G.M."/>
            <person name="Brown S.J."/>
            <person name="Denell R."/>
            <person name="Beeman R.W."/>
            <person name="Gibbs R."/>
            <person name="Beeman R.W."/>
            <person name="Brown S.J."/>
            <person name="Bucher G."/>
            <person name="Friedrich M."/>
            <person name="Grimmelikhuijzen C.J."/>
            <person name="Klingler M."/>
            <person name="Lorenzen M."/>
            <person name="Richards S."/>
            <person name="Roth S."/>
            <person name="Schroder R."/>
            <person name="Tautz D."/>
            <person name="Zdobnov E.M."/>
            <person name="Muzny D."/>
            <person name="Gibbs R.A."/>
            <person name="Weinstock G.M."/>
            <person name="Attaway T."/>
            <person name="Bell S."/>
            <person name="Buhay C.J."/>
            <person name="Chandrabose M.N."/>
            <person name="Chavez D."/>
            <person name="Clerk-Blankenburg K.P."/>
            <person name="Cree A."/>
            <person name="Dao M."/>
            <person name="Davis C."/>
            <person name="Chacko J."/>
            <person name="Dinh H."/>
            <person name="Dugan-Rocha S."/>
            <person name="Fowler G."/>
            <person name="Garner T.T."/>
            <person name="Garnes J."/>
            <person name="Gnirke A."/>
            <person name="Hawes A."/>
            <person name="Hernandez J."/>
            <person name="Hines S."/>
            <person name="Holder M."/>
            <person name="Hume J."/>
            <person name="Jhangiani S.N."/>
            <person name="Joshi V."/>
            <person name="Khan Z.M."/>
            <person name="Jackson L."/>
            <person name="Kovar C."/>
            <person name="Kowis A."/>
            <person name="Lee S."/>
            <person name="Lewis L.R."/>
            <person name="Margolis J."/>
            <person name="Morgan M."/>
            <person name="Nazareth L.V."/>
            <person name="Nguyen N."/>
            <person name="Okwuonu G."/>
            <person name="Parker D."/>
            <person name="Richards S."/>
            <person name="Ruiz S.J."/>
            <person name="Santibanez J."/>
            <person name="Savard J."/>
            <person name="Scherer S.E."/>
            <person name="Schneider B."/>
            <person name="Sodergren E."/>
            <person name="Tautz D."/>
            <person name="Vattahil S."/>
            <person name="Villasana D."/>
            <person name="White C.S."/>
            <person name="Wright R."/>
            <person name="Park Y."/>
            <person name="Beeman R.W."/>
            <person name="Lord J."/>
            <person name="Oppert B."/>
            <person name="Lorenzen M."/>
            <person name="Brown S."/>
            <person name="Wang L."/>
            <person name="Savard J."/>
            <person name="Tautz D."/>
            <person name="Richards S."/>
            <person name="Weinstock G."/>
            <person name="Gibbs R.A."/>
            <person name="Liu Y."/>
            <person name="Worley K."/>
            <person name="Weinstock G."/>
            <person name="Elsik C.G."/>
            <person name="Reese J.T."/>
            <person name="Elhaik E."/>
            <person name="Landan G."/>
            <person name="Graur D."/>
            <person name="Arensburger P."/>
            <person name="Atkinson P."/>
            <person name="Beeman R.W."/>
            <person name="Beidler J."/>
            <person name="Brown S.J."/>
            <person name="Demuth J.P."/>
            <person name="Drury D.W."/>
            <person name="Du Y.Z."/>
            <person name="Fujiwara H."/>
            <person name="Lorenzen M."/>
            <person name="Maselli V."/>
            <person name="Osanai M."/>
            <person name="Park Y."/>
            <person name="Robertson H.M."/>
            <person name="Tu Z."/>
            <person name="Wang J.J."/>
            <person name="Wang S."/>
            <person name="Richards S."/>
            <person name="Song H."/>
            <person name="Zhang L."/>
            <person name="Sodergren E."/>
            <person name="Werner D."/>
            <person name="Stanke M."/>
            <person name="Morgenstern B."/>
            <person name="Solovyev V."/>
            <person name="Kosarev P."/>
            <person name="Brown G."/>
            <person name="Chen H.C."/>
            <person name="Ermolaeva O."/>
            <person name="Hlavina W."/>
            <person name="Kapustin Y."/>
            <person name="Kiryutin B."/>
            <person name="Kitts P."/>
            <person name="Maglott D."/>
            <person name="Pruitt K."/>
            <person name="Sapojnikov V."/>
            <person name="Souvorov A."/>
            <person name="Mackey A.J."/>
            <person name="Waterhouse R.M."/>
            <person name="Wyder S."/>
            <person name="Zdobnov E.M."/>
            <person name="Zdobnov E.M."/>
            <person name="Wyder S."/>
            <person name="Kriventseva E.V."/>
            <person name="Kadowaki T."/>
            <person name="Bork P."/>
            <person name="Aranda M."/>
            <person name="Bao R."/>
            <person name="Beermann A."/>
            <person name="Berns N."/>
            <person name="Bolognesi R."/>
            <person name="Bonneton F."/>
            <person name="Bopp D."/>
            <person name="Brown S.J."/>
            <person name="Bucher G."/>
            <person name="Butts T."/>
            <person name="Chaumot A."/>
            <person name="Denell R.E."/>
            <person name="Ferrier D.E."/>
            <person name="Friedrich M."/>
            <person name="Gordon C.M."/>
            <person name="Jindra M."/>
            <person name="Klingler M."/>
            <person name="Lan Q."/>
            <person name="Lattorff H.M."/>
            <person name="Laudet V."/>
            <person name="von Levetsow C."/>
            <person name="Liu Z."/>
            <person name="Lutz R."/>
            <person name="Lynch J.A."/>
            <person name="da Fonseca R.N."/>
            <person name="Posnien N."/>
            <person name="Reuter R."/>
            <person name="Roth S."/>
            <person name="Savard J."/>
            <person name="Schinko J.B."/>
            <person name="Schmitt C."/>
            <person name="Schoppmeier M."/>
            <person name="Schroder R."/>
            <person name="Shippy T.D."/>
            <person name="Simonnet F."/>
            <person name="Marques-Souza H."/>
            <person name="Tautz D."/>
            <person name="Tomoyasu Y."/>
            <person name="Trauner J."/>
            <person name="Van der Zee M."/>
            <person name="Vervoort M."/>
            <person name="Wittkopp N."/>
            <person name="Wimmer E.A."/>
            <person name="Yang X."/>
            <person name="Jones A.K."/>
            <person name="Sattelle D.B."/>
            <person name="Ebert P.R."/>
            <person name="Nelson D."/>
            <person name="Scott J.G."/>
            <person name="Beeman R.W."/>
            <person name="Muthukrishnan S."/>
            <person name="Kramer K.J."/>
            <person name="Arakane Y."/>
            <person name="Beeman R.W."/>
            <person name="Zhu Q."/>
            <person name="Hogenkamp D."/>
            <person name="Dixit R."/>
            <person name="Oppert B."/>
            <person name="Jiang H."/>
            <person name="Zou Z."/>
            <person name="Marshall J."/>
            <person name="Elpidina E."/>
            <person name="Vinokurov K."/>
            <person name="Oppert C."/>
            <person name="Zou Z."/>
            <person name="Evans J."/>
            <person name="Lu Z."/>
            <person name="Zhao P."/>
            <person name="Sumathipala N."/>
            <person name="Altincicek B."/>
            <person name="Vilcinskas A."/>
            <person name="Williams M."/>
            <person name="Hultmark D."/>
            <person name="Hetru C."/>
            <person name="Jiang H."/>
            <person name="Grimmelikhuijzen C.J."/>
            <person name="Hauser F."/>
            <person name="Cazzamali G."/>
            <person name="Williamson M."/>
            <person name="Park Y."/>
            <person name="Li B."/>
            <person name="Tanaka Y."/>
            <person name="Predel R."/>
            <person name="Neupert S."/>
            <person name="Schachtner J."/>
            <person name="Verleyen P."/>
            <person name="Raible F."/>
            <person name="Bork P."/>
            <person name="Friedrich M."/>
            <person name="Walden K.K."/>
            <person name="Robertson H.M."/>
            <person name="Angeli S."/>
            <person name="Foret S."/>
            <person name="Bucher G."/>
            <person name="Schuetz S."/>
            <person name="Maleszka R."/>
            <person name="Wimmer E.A."/>
            <person name="Beeman R.W."/>
            <person name="Lorenzen M."/>
            <person name="Tomoyasu Y."/>
            <person name="Miller S.C."/>
            <person name="Grossmann D."/>
            <person name="Bucher G."/>
        </authorList>
    </citation>
    <scope>NUCLEOTIDE SEQUENCE [LARGE SCALE GENOMIC DNA]</scope>
    <source>
        <strain evidence="7 8">Georgia GA2</strain>
    </source>
</reference>
<feature type="chain" id="PRO_5007310850" evidence="5">
    <location>
        <begin position="19"/>
        <end position="558"/>
    </location>
</feature>
<reference evidence="7 8" key="2">
    <citation type="journal article" date="2010" name="Nucleic Acids Res.">
        <title>BeetleBase in 2010: revisions to provide comprehensive genomic information for Tribolium castaneum.</title>
        <authorList>
            <person name="Kim H.S."/>
            <person name="Murphy T."/>
            <person name="Xia J."/>
            <person name="Caragea D."/>
            <person name="Park Y."/>
            <person name="Beeman R.W."/>
            <person name="Lorenzen M.D."/>
            <person name="Butcher S."/>
            <person name="Manak J.R."/>
            <person name="Brown S.J."/>
        </authorList>
    </citation>
    <scope>GENOME REANNOTATION</scope>
    <source>
        <strain evidence="7 8">Georgia GA2</strain>
    </source>
</reference>
<dbReference type="STRING" id="7070.D6WYY1"/>
<protein>
    <submittedName>
        <fullName evidence="7">Esterase-6-like Protein</fullName>
    </submittedName>
</protein>
<dbReference type="FunFam" id="3.40.50.1820:FF:000155">
    <property type="entry name" value="Carboxylic ester hydrolase"/>
    <property type="match status" value="1"/>
</dbReference>
<evidence type="ECO:0000313" key="7">
    <source>
        <dbReference type="EMBL" id="EFA09023.2"/>
    </source>
</evidence>
<evidence type="ECO:0000256" key="3">
    <source>
        <dbReference type="ARBA" id="ARBA00022801"/>
    </source>
</evidence>
<dbReference type="HOGENOM" id="CLU_006586_13_2_1"/>
<dbReference type="AlphaFoldDB" id="D6WYY1"/>
<evidence type="ECO:0000256" key="1">
    <source>
        <dbReference type="ARBA" id="ARBA00005964"/>
    </source>
</evidence>
<comment type="similarity">
    <text evidence="1">Belongs to the type-B carboxylesterase/lipase family.</text>
</comment>
<evidence type="ECO:0000256" key="2">
    <source>
        <dbReference type="ARBA" id="ARBA00022487"/>
    </source>
</evidence>
<keyword evidence="2" id="KW-0719">Serine esterase</keyword>
<dbReference type="EMBL" id="KQ971363">
    <property type="protein sequence ID" value="EFA09023.2"/>
    <property type="molecule type" value="Genomic_DNA"/>
</dbReference>
<evidence type="ECO:0000313" key="8">
    <source>
        <dbReference type="Proteomes" id="UP000007266"/>
    </source>
</evidence>
<feature type="domain" description="Carboxylesterase type B" evidence="6">
    <location>
        <begin position="32"/>
        <end position="543"/>
    </location>
</feature>
<sequence>MLVRFASNLLLLLPGLTCLSYIPPYIQNTALQIQLPEGVIQGQARHTNGLSMPYHSYEGIPYAKPPVGELRFKPPQAPDKWNGVLDANGKVPHCVQIPPVDENESEDCLYLNVYVPKPEPENTGPKPVMVWIYGGAFTFGWANGSFYGPDFLLEQDVIVVHFNYRLNVFGFLSTGDLASPGNYGLKDQLAALKWVKTHIALFEGNPENITLFGQSAGAASVQYHLISPKSRGLFQRAISQSGSTICPWALQTHPAKIAWKIGLAAGFFRFGTTFDLVAYLRSLSAYRLKIAAMIGPRFTLKMEEALTFSPVFEPEHDDAFLTKSTLEALKKGDFERVPYIVGFNSREFGIPQKEIGVTKVILNLLPSKKFIPQDLNNRARMAGYAVKAFYFGFQSQIRTKQYLNFYSDNAFYRPIIQSARLYSKYAPLYMYEFSYQGYLLGKKALLMSKDREVNGVIHSEELWYIFSRRDLEQANEHDQLIRQRMVKLWTNFAKFGNPTPSDDDPVLQNTTWPRYQPEDFSYLNIDLDMRVEKNFRSEAMEFWRKLYDTYARPPFNTY</sequence>
<dbReference type="PROSITE" id="PS00941">
    <property type="entry name" value="CARBOXYLESTERASE_B_2"/>
    <property type="match status" value="1"/>
</dbReference>
<evidence type="ECO:0000256" key="5">
    <source>
        <dbReference type="SAM" id="SignalP"/>
    </source>
</evidence>
<feature type="signal peptide" evidence="5">
    <location>
        <begin position="1"/>
        <end position="18"/>
    </location>
</feature>
<dbReference type="PANTHER" id="PTHR43142">
    <property type="entry name" value="CARBOXYLIC ESTER HYDROLASE"/>
    <property type="match status" value="1"/>
</dbReference>
<gene>
    <name evidence="7" type="primary">AUGUSTUS-3.0.2_06732</name>
    <name evidence="7" type="ORF">TcasGA2_TC006732</name>
</gene>
<evidence type="ECO:0000259" key="6">
    <source>
        <dbReference type="Pfam" id="PF00135"/>
    </source>
</evidence>
<dbReference type="InterPro" id="IPR002018">
    <property type="entry name" value="CarbesteraseB"/>
</dbReference>
<accession>D6WYY1</accession>
<keyword evidence="4" id="KW-0325">Glycoprotein</keyword>
<dbReference type="ESTHER" id="trica-d6wyy1">
    <property type="family name" value="Carb_B_Arthropoda"/>
</dbReference>
<evidence type="ECO:0000256" key="4">
    <source>
        <dbReference type="ARBA" id="ARBA00023180"/>
    </source>
</evidence>
<name>D6WYY1_TRICA</name>
<dbReference type="InterPro" id="IPR019819">
    <property type="entry name" value="Carboxylesterase_B_CS"/>
</dbReference>
<keyword evidence="3" id="KW-0378">Hydrolase</keyword>
<dbReference type="eggNOG" id="KOG1516">
    <property type="taxonomic scope" value="Eukaryota"/>
</dbReference>
<dbReference type="InParanoid" id="D6WYY1"/>
<keyword evidence="5" id="KW-0732">Signal</keyword>